<evidence type="ECO:0000256" key="11">
    <source>
        <dbReference type="ARBA" id="ARBA00023136"/>
    </source>
</evidence>
<evidence type="ECO:0000256" key="2">
    <source>
        <dbReference type="ARBA" id="ARBA00004648"/>
    </source>
</evidence>
<dbReference type="PANTHER" id="PTHR46025">
    <property type="entry name" value="XYLOSYLTRANSFERASE OXT"/>
    <property type="match status" value="1"/>
</dbReference>
<gene>
    <name evidence="15" type="ORF">J2W39_005189</name>
</gene>
<dbReference type="GO" id="GO:0050650">
    <property type="term" value="P:chondroitin sulfate proteoglycan biosynthetic process"/>
    <property type="evidence" value="ECO:0007669"/>
    <property type="project" value="TreeGrafter"/>
</dbReference>
<dbReference type="Proteomes" id="UP001224845">
    <property type="component" value="Unassembled WGS sequence"/>
</dbReference>
<keyword evidence="8" id="KW-0735">Signal-anchor</keyword>
<keyword evidence="4" id="KW-0808">Transferase</keyword>
<dbReference type="GO" id="GO:0016020">
    <property type="term" value="C:membrane"/>
    <property type="evidence" value="ECO:0007669"/>
    <property type="project" value="InterPro"/>
</dbReference>
<dbReference type="GO" id="GO:0015012">
    <property type="term" value="P:heparan sulfate proteoglycan biosynthetic process"/>
    <property type="evidence" value="ECO:0007669"/>
    <property type="project" value="TreeGrafter"/>
</dbReference>
<evidence type="ECO:0000256" key="6">
    <source>
        <dbReference type="ARBA" id="ARBA00022723"/>
    </source>
</evidence>
<evidence type="ECO:0000256" key="10">
    <source>
        <dbReference type="ARBA" id="ARBA00023034"/>
    </source>
</evidence>
<comment type="caution">
    <text evidence="15">The sequence shown here is derived from an EMBL/GenBank/DDBJ whole genome shotgun (WGS) entry which is preliminary data.</text>
</comment>
<evidence type="ECO:0000256" key="9">
    <source>
        <dbReference type="ARBA" id="ARBA00022989"/>
    </source>
</evidence>
<evidence type="ECO:0000256" key="12">
    <source>
        <dbReference type="ARBA" id="ARBA00023157"/>
    </source>
</evidence>
<keyword evidence="3" id="KW-0328">Glycosyltransferase</keyword>
<keyword evidence="10" id="KW-0333">Golgi apparatus</keyword>
<evidence type="ECO:0000256" key="7">
    <source>
        <dbReference type="ARBA" id="ARBA00022824"/>
    </source>
</evidence>
<keyword evidence="9" id="KW-1133">Transmembrane helix</keyword>
<dbReference type="GO" id="GO:0046872">
    <property type="term" value="F:metal ion binding"/>
    <property type="evidence" value="ECO:0007669"/>
    <property type="project" value="UniProtKB-KW"/>
</dbReference>
<comment type="subcellular location">
    <subcellularLocation>
        <location evidence="2">Endoplasmic reticulum membrane</location>
        <topology evidence="2">Single-pass type II membrane protein</topology>
    </subcellularLocation>
    <subcellularLocation>
        <location evidence="1">Golgi apparatus membrane</location>
        <topology evidence="1">Single-pass type II membrane protein</topology>
    </subcellularLocation>
</comment>
<evidence type="ECO:0000313" key="15">
    <source>
        <dbReference type="EMBL" id="MDP9973926.1"/>
    </source>
</evidence>
<evidence type="ECO:0000256" key="3">
    <source>
        <dbReference type="ARBA" id="ARBA00022676"/>
    </source>
</evidence>
<keyword evidence="7" id="KW-0256">Endoplasmic reticulum</keyword>
<keyword evidence="12" id="KW-1015">Disulfide bond</keyword>
<evidence type="ECO:0000256" key="14">
    <source>
        <dbReference type="ARBA" id="ARBA00042865"/>
    </source>
</evidence>
<name>A0AAW8EPY0_VARPD</name>
<evidence type="ECO:0000256" key="8">
    <source>
        <dbReference type="ARBA" id="ARBA00022968"/>
    </source>
</evidence>
<reference evidence="15" key="1">
    <citation type="submission" date="2023-07" db="EMBL/GenBank/DDBJ databases">
        <title>Sorghum-associated microbial communities from plants grown in Nebraska, USA.</title>
        <authorList>
            <person name="Schachtman D."/>
        </authorList>
    </citation>
    <scope>NUCLEOTIDE SEQUENCE</scope>
    <source>
        <strain evidence="15">DS3315</strain>
    </source>
</reference>
<protein>
    <recommendedName>
        <fullName evidence="14">Peptide O-xylosyltransferase</fullName>
    </recommendedName>
</protein>
<dbReference type="PANTHER" id="PTHR46025:SF3">
    <property type="entry name" value="XYLOSYLTRANSFERASE OXT"/>
    <property type="match status" value="1"/>
</dbReference>
<evidence type="ECO:0000256" key="5">
    <source>
        <dbReference type="ARBA" id="ARBA00022692"/>
    </source>
</evidence>
<dbReference type="Pfam" id="PF02485">
    <property type="entry name" value="Branch"/>
    <property type="match status" value="1"/>
</dbReference>
<dbReference type="InterPro" id="IPR043538">
    <property type="entry name" value="XYLT"/>
</dbReference>
<keyword evidence="6" id="KW-0479">Metal-binding</keyword>
<sequence length="302" mass="34606">MSPVFLLLVHADPQQAKRLLRRLVSVGRCIVHVDAKAELSAFRIDDPRVSYVKDRVDVRWGAISQVDATLKLMRTALAECEVSQVSHFMLLSGNCYPLRPLEEFRTFSQLHVDTNFIKMIPLASTRKLHERVRHFWFYQDLPVDGRKFTLVRLSRGLLQFVGKLGRRSFPLFAQWHFGSQWWALTPEAVSYLVSYPHETSVKRFLRFSKAPDEIYFHTLLANSPLQHTVEPVSGSGVWDAANLHLIDPSLSRWFHTSDYEEIVASGKWFVRKVGSGISSDLCDRLDRNGNHNLVAETGEETA</sequence>
<dbReference type="RefSeq" id="WP_307596125.1">
    <property type="nucleotide sequence ID" value="NZ_CAXUTJ020000002.1"/>
</dbReference>
<evidence type="ECO:0000256" key="1">
    <source>
        <dbReference type="ARBA" id="ARBA00004323"/>
    </source>
</evidence>
<proteinExistence type="predicted"/>
<keyword evidence="13" id="KW-0325">Glycoprotein</keyword>
<keyword evidence="5" id="KW-0812">Transmembrane</keyword>
<dbReference type="GO" id="GO:0030158">
    <property type="term" value="F:protein xylosyltransferase activity"/>
    <property type="evidence" value="ECO:0007669"/>
    <property type="project" value="InterPro"/>
</dbReference>
<evidence type="ECO:0000256" key="4">
    <source>
        <dbReference type="ARBA" id="ARBA00022679"/>
    </source>
</evidence>
<dbReference type="InterPro" id="IPR003406">
    <property type="entry name" value="Glyco_trans_14"/>
</dbReference>
<dbReference type="EMBL" id="JAUSRV010000014">
    <property type="protein sequence ID" value="MDP9973926.1"/>
    <property type="molecule type" value="Genomic_DNA"/>
</dbReference>
<organism evidence="15 16">
    <name type="scientific">Variovorax paradoxus</name>
    <dbReference type="NCBI Taxonomy" id="34073"/>
    <lineage>
        <taxon>Bacteria</taxon>
        <taxon>Pseudomonadati</taxon>
        <taxon>Pseudomonadota</taxon>
        <taxon>Betaproteobacteria</taxon>
        <taxon>Burkholderiales</taxon>
        <taxon>Comamonadaceae</taxon>
        <taxon>Variovorax</taxon>
    </lineage>
</organism>
<keyword evidence="11" id="KW-0472">Membrane</keyword>
<evidence type="ECO:0000313" key="16">
    <source>
        <dbReference type="Proteomes" id="UP001224845"/>
    </source>
</evidence>
<evidence type="ECO:0000256" key="13">
    <source>
        <dbReference type="ARBA" id="ARBA00023180"/>
    </source>
</evidence>
<dbReference type="AlphaFoldDB" id="A0AAW8EPY0"/>
<accession>A0AAW8EPY0</accession>